<comment type="caution">
    <text evidence="2">The sequence shown here is derived from an EMBL/GenBank/DDBJ whole genome shotgun (WGS) entry which is preliminary data.</text>
</comment>
<keyword evidence="1" id="KW-1133">Transmembrane helix</keyword>
<feature type="transmembrane region" description="Helical" evidence="1">
    <location>
        <begin position="130"/>
        <end position="157"/>
    </location>
</feature>
<sequence>MIADSSFRPSPGDRVAIAIFMVAGAAIVVWSGVSAYLRIMRVLLGESIPVTVQPIGLRVEAPLGPGGAAVPLQVDTATVEVPGLPASAFGAEILAQVIRFGTVAVVVLCLALLARSILRGRVFGRGNTALAATAGIVGLAGSGTALALGGAVGGGVLHDLGGSDADGFVFLVADPTLFIIGAFAFAVILTAFTVGAKIRRETEGLV</sequence>
<reference evidence="2" key="1">
    <citation type="submission" date="2020-12" db="EMBL/GenBank/DDBJ databases">
        <title>Leucobacter sp. CAS1, isolated from Chromium sludge.</title>
        <authorList>
            <person name="Xu Z."/>
        </authorList>
    </citation>
    <scope>NUCLEOTIDE SEQUENCE</scope>
    <source>
        <strain evidence="2">CSA1</strain>
    </source>
</reference>
<evidence type="ECO:0000256" key="1">
    <source>
        <dbReference type="SAM" id="Phobius"/>
    </source>
</evidence>
<dbReference type="RefSeq" id="WP_200116362.1">
    <property type="nucleotide sequence ID" value="NZ_JAEHOH010000023.1"/>
</dbReference>
<name>A0A934QBP1_9MICO</name>
<evidence type="ECO:0000313" key="3">
    <source>
        <dbReference type="Proteomes" id="UP000608530"/>
    </source>
</evidence>
<proteinExistence type="predicted"/>
<keyword evidence="1" id="KW-0812">Transmembrane</keyword>
<organism evidence="2 3">
    <name type="scientific">Leucobacter chromiisoli</name>
    <dbReference type="NCBI Taxonomy" id="2796471"/>
    <lineage>
        <taxon>Bacteria</taxon>
        <taxon>Bacillati</taxon>
        <taxon>Actinomycetota</taxon>
        <taxon>Actinomycetes</taxon>
        <taxon>Micrococcales</taxon>
        <taxon>Microbacteriaceae</taxon>
        <taxon>Leucobacter</taxon>
    </lineage>
</organism>
<dbReference type="Proteomes" id="UP000608530">
    <property type="component" value="Unassembled WGS sequence"/>
</dbReference>
<feature type="transmembrane region" description="Helical" evidence="1">
    <location>
        <begin position="15"/>
        <end position="37"/>
    </location>
</feature>
<protein>
    <recommendedName>
        <fullName evidence="4">DUF2975 domain-containing protein</fullName>
    </recommendedName>
</protein>
<gene>
    <name evidence="2" type="ORF">JD276_14380</name>
</gene>
<dbReference type="AlphaFoldDB" id="A0A934QBP1"/>
<keyword evidence="3" id="KW-1185">Reference proteome</keyword>
<accession>A0A934QBP1</accession>
<dbReference type="EMBL" id="JAEHOH010000023">
    <property type="protein sequence ID" value="MBK0420219.1"/>
    <property type="molecule type" value="Genomic_DNA"/>
</dbReference>
<keyword evidence="1" id="KW-0472">Membrane</keyword>
<evidence type="ECO:0000313" key="2">
    <source>
        <dbReference type="EMBL" id="MBK0420219.1"/>
    </source>
</evidence>
<feature type="transmembrane region" description="Helical" evidence="1">
    <location>
        <begin position="177"/>
        <end position="196"/>
    </location>
</feature>
<evidence type="ECO:0008006" key="4">
    <source>
        <dbReference type="Google" id="ProtNLM"/>
    </source>
</evidence>